<evidence type="ECO:0000313" key="3">
    <source>
        <dbReference type="EMBL" id="CAH1392704.1"/>
    </source>
</evidence>
<gene>
    <name evidence="3" type="ORF">NEZAVI_LOCUS3478</name>
</gene>
<accession>A0A9P0ED13</accession>
<sequence>MIIRLAKWSQGQERGPLSYQQLLTCSKGQRRRTICSAGFLTKSWKYIMGSGLTTSSCYPRSTQARCRIKERGLGKQESVDCPGGGMGKLYRASALSRIASNESAIRREIYDNGPVIANSWGEEWGEEGFFRIRRGSNECDIEEFILSFSLERKVRPRRNSKLTHHSLHQ</sequence>
<dbReference type="InterPro" id="IPR013128">
    <property type="entry name" value="Peptidase_C1A"/>
</dbReference>
<reference evidence="3" key="1">
    <citation type="submission" date="2022-01" db="EMBL/GenBank/DDBJ databases">
        <authorList>
            <person name="King R."/>
        </authorList>
    </citation>
    <scope>NUCLEOTIDE SEQUENCE</scope>
</reference>
<evidence type="ECO:0000256" key="1">
    <source>
        <dbReference type="ARBA" id="ARBA00008455"/>
    </source>
</evidence>
<dbReference type="InterPro" id="IPR000668">
    <property type="entry name" value="Peptidase_C1A_C"/>
</dbReference>
<dbReference type="Proteomes" id="UP001152798">
    <property type="component" value="Chromosome 2"/>
</dbReference>
<dbReference type="AlphaFoldDB" id="A0A9P0ED13"/>
<protein>
    <recommendedName>
        <fullName evidence="2">Peptidase C1A papain C-terminal domain-containing protein</fullName>
    </recommendedName>
</protein>
<comment type="similarity">
    <text evidence="1">Belongs to the peptidase C1 family.</text>
</comment>
<name>A0A9P0ED13_NEZVI</name>
<dbReference type="InterPro" id="IPR038765">
    <property type="entry name" value="Papain-like_cys_pep_sf"/>
</dbReference>
<feature type="domain" description="Peptidase C1A papain C-terminal" evidence="2">
    <location>
        <begin position="5"/>
        <end position="149"/>
    </location>
</feature>
<organism evidence="3 4">
    <name type="scientific">Nezara viridula</name>
    <name type="common">Southern green stink bug</name>
    <name type="synonym">Cimex viridulus</name>
    <dbReference type="NCBI Taxonomy" id="85310"/>
    <lineage>
        <taxon>Eukaryota</taxon>
        <taxon>Metazoa</taxon>
        <taxon>Ecdysozoa</taxon>
        <taxon>Arthropoda</taxon>
        <taxon>Hexapoda</taxon>
        <taxon>Insecta</taxon>
        <taxon>Pterygota</taxon>
        <taxon>Neoptera</taxon>
        <taxon>Paraneoptera</taxon>
        <taxon>Hemiptera</taxon>
        <taxon>Heteroptera</taxon>
        <taxon>Panheteroptera</taxon>
        <taxon>Pentatomomorpha</taxon>
        <taxon>Pentatomoidea</taxon>
        <taxon>Pentatomidae</taxon>
        <taxon>Pentatominae</taxon>
        <taxon>Nezara</taxon>
    </lineage>
</organism>
<dbReference type="Pfam" id="PF00112">
    <property type="entry name" value="Peptidase_C1"/>
    <property type="match status" value="1"/>
</dbReference>
<dbReference type="EMBL" id="OV725078">
    <property type="protein sequence ID" value="CAH1392704.1"/>
    <property type="molecule type" value="Genomic_DNA"/>
</dbReference>
<evidence type="ECO:0000259" key="2">
    <source>
        <dbReference type="SMART" id="SM00645"/>
    </source>
</evidence>
<dbReference type="SMART" id="SM00645">
    <property type="entry name" value="Pept_C1"/>
    <property type="match status" value="1"/>
</dbReference>
<dbReference type="GO" id="GO:0008234">
    <property type="term" value="F:cysteine-type peptidase activity"/>
    <property type="evidence" value="ECO:0007669"/>
    <property type="project" value="InterPro"/>
</dbReference>
<dbReference type="SUPFAM" id="SSF54001">
    <property type="entry name" value="Cysteine proteinases"/>
    <property type="match status" value="1"/>
</dbReference>
<dbReference type="Gene3D" id="3.90.70.10">
    <property type="entry name" value="Cysteine proteinases"/>
    <property type="match status" value="1"/>
</dbReference>
<dbReference type="Gene3D" id="2.40.50.170">
    <property type="entry name" value="Cysteine proteinases. Chain C"/>
    <property type="match status" value="1"/>
</dbReference>
<keyword evidence="4" id="KW-1185">Reference proteome</keyword>
<dbReference type="GO" id="GO:0006508">
    <property type="term" value="P:proteolysis"/>
    <property type="evidence" value="ECO:0007669"/>
    <property type="project" value="InterPro"/>
</dbReference>
<proteinExistence type="inferred from homology"/>
<evidence type="ECO:0000313" key="4">
    <source>
        <dbReference type="Proteomes" id="UP001152798"/>
    </source>
</evidence>
<dbReference type="OrthoDB" id="3789175at2759"/>
<dbReference type="PANTHER" id="PTHR12411">
    <property type="entry name" value="CYSTEINE PROTEASE FAMILY C1-RELATED"/>
    <property type="match status" value="1"/>
</dbReference>